<evidence type="ECO:0000256" key="2">
    <source>
        <dbReference type="ARBA" id="ARBA00008333"/>
    </source>
</evidence>
<evidence type="ECO:0000256" key="3">
    <source>
        <dbReference type="ARBA" id="ARBA00022692"/>
    </source>
</evidence>
<dbReference type="Proteomes" id="UP000645257">
    <property type="component" value="Unassembled WGS sequence"/>
</dbReference>
<feature type="transmembrane region" description="Helical" evidence="6">
    <location>
        <begin position="70"/>
        <end position="90"/>
    </location>
</feature>
<dbReference type="AlphaFoldDB" id="A0A918UAE3"/>
<proteinExistence type="inferred from homology"/>
<dbReference type="Pfam" id="PF03239">
    <property type="entry name" value="FTR1"/>
    <property type="match status" value="1"/>
</dbReference>
<feature type="transmembrane region" description="Helical" evidence="6">
    <location>
        <begin position="180"/>
        <end position="201"/>
    </location>
</feature>
<evidence type="ECO:0000256" key="5">
    <source>
        <dbReference type="ARBA" id="ARBA00023136"/>
    </source>
</evidence>
<comment type="subcellular location">
    <subcellularLocation>
        <location evidence="1">Membrane</location>
        <topology evidence="1">Multi-pass membrane protein</topology>
    </subcellularLocation>
</comment>
<feature type="transmembrane region" description="Helical" evidence="6">
    <location>
        <begin position="38"/>
        <end position="58"/>
    </location>
</feature>
<dbReference type="RefSeq" id="WP_189533879.1">
    <property type="nucleotide sequence ID" value="NZ_BMYX01000010.1"/>
</dbReference>
<dbReference type="GO" id="GO:0033573">
    <property type="term" value="C:high-affinity iron permease complex"/>
    <property type="evidence" value="ECO:0007669"/>
    <property type="project" value="InterPro"/>
</dbReference>
<accession>A0A918UAE3</accession>
<comment type="caution">
    <text evidence="7">The sequence shown here is derived from an EMBL/GenBank/DDBJ whole genome shotgun (WGS) entry which is preliminary data.</text>
</comment>
<evidence type="ECO:0000313" key="8">
    <source>
        <dbReference type="Proteomes" id="UP000645257"/>
    </source>
</evidence>
<organism evidence="7 8">
    <name type="scientific">Paludibacterium paludis</name>
    <dbReference type="NCBI Taxonomy" id="1225769"/>
    <lineage>
        <taxon>Bacteria</taxon>
        <taxon>Pseudomonadati</taxon>
        <taxon>Pseudomonadota</taxon>
        <taxon>Betaproteobacteria</taxon>
        <taxon>Neisseriales</taxon>
        <taxon>Chromobacteriaceae</taxon>
        <taxon>Paludibacterium</taxon>
    </lineage>
</organism>
<evidence type="ECO:0000313" key="7">
    <source>
        <dbReference type="EMBL" id="GGY16717.1"/>
    </source>
</evidence>
<feature type="transmembrane region" description="Helical" evidence="6">
    <location>
        <begin position="245"/>
        <end position="264"/>
    </location>
</feature>
<evidence type="ECO:0000256" key="4">
    <source>
        <dbReference type="ARBA" id="ARBA00022989"/>
    </source>
</evidence>
<reference evidence="7" key="2">
    <citation type="submission" date="2020-09" db="EMBL/GenBank/DDBJ databases">
        <authorList>
            <person name="Sun Q."/>
            <person name="Kim S."/>
        </authorList>
    </citation>
    <scope>NUCLEOTIDE SEQUENCE</scope>
    <source>
        <strain evidence="7">KCTC 32182</strain>
    </source>
</reference>
<keyword evidence="5 6" id="KW-0472">Membrane</keyword>
<keyword evidence="3 6" id="KW-0812">Transmembrane</keyword>
<name>A0A918UAE3_9NEIS</name>
<dbReference type="InterPro" id="IPR004923">
    <property type="entry name" value="FTR1/Fip1/EfeU"/>
</dbReference>
<dbReference type="PANTHER" id="PTHR31632:SF2">
    <property type="entry name" value="PLASMA MEMBRANE IRON PERMEASE"/>
    <property type="match status" value="1"/>
</dbReference>
<sequence>MGQVLFIVWRESVEALLVIGILNAWMNHNPEGRAGRPWLWGGVIAGFLAAVLLAIGLFEASALMSEWQDVFQTVMVLSAAALIVHMVRWMRLHGRTLKRDIESGLAAQAERSNWWGVSLLAGLAVAREGSETVVFLYGTLSAADGSTLLSMAGAAAIGFMLALLTFWLLQLGGKVLNWRLFFRVTEIMLLLLAGALLMSGVDKLIEMGVLPALVDPVWDSSSLLDDSTAAGGLVASLTGYRAHPALTGLLSYALFWLGVWFMMYRESRRS</sequence>
<dbReference type="GO" id="GO:0015093">
    <property type="term" value="F:ferrous iron transmembrane transporter activity"/>
    <property type="evidence" value="ECO:0007669"/>
    <property type="project" value="TreeGrafter"/>
</dbReference>
<keyword evidence="8" id="KW-1185">Reference proteome</keyword>
<feature type="transmembrane region" description="Helical" evidence="6">
    <location>
        <begin position="147"/>
        <end position="168"/>
    </location>
</feature>
<evidence type="ECO:0000256" key="6">
    <source>
        <dbReference type="SAM" id="Phobius"/>
    </source>
</evidence>
<reference evidence="7" key="1">
    <citation type="journal article" date="2014" name="Int. J. Syst. Evol. Microbiol.">
        <title>Complete genome sequence of Corynebacterium casei LMG S-19264T (=DSM 44701T), isolated from a smear-ripened cheese.</title>
        <authorList>
            <consortium name="US DOE Joint Genome Institute (JGI-PGF)"/>
            <person name="Walter F."/>
            <person name="Albersmeier A."/>
            <person name="Kalinowski J."/>
            <person name="Ruckert C."/>
        </authorList>
    </citation>
    <scope>NUCLEOTIDE SEQUENCE</scope>
    <source>
        <strain evidence="7">KCTC 32182</strain>
    </source>
</reference>
<comment type="similarity">
    <text evidence="2">Belongs to the oxidase-dependent Fe transporter (OFeT) (TC 9.A.10.1) family.</text>
</comment>
<feature type="transmembrane region" description="Helical" evidence="6">
    <location>
        <begin position="111"/>
        <end position="127"/>
    </location>
</feature>
<dbReference type="PANTHER" id="PTHR31632">
    <property type="entry name" value="IRON TRANSPORTER FTH1"/>
    <property type="match status" value="1"/>
</dbReference>
<keyword evidence="4 6" id="KW-1133">Transmembrane helix</keyword>
<feature type="transmembrane region" description="Helical" evidence="6">
    <location>
        <begin position="6"/>
        <end position="26"/>
    </location>
</feature>
<evidence type="ECO:0000256" key="1">
    <source>
        <dbReference type="ARBA" id="ARBA00004141"/>
    </source>
</evidence>
<dbReference type="EMBL" id="BMYX01000010">
    <property type="protein sequence ID" value="GGY16717.1"/>
    <property type="molecule type" value="Genomic_DNA"/>
</dbReference>
<gene>
    <name evidence="7" type="ORF">GCM10011289_20100</name>
</gene>
<protein>
    <submittedName>
        <fullName evidence="7">Membrane protein</fullName>
    </submittedName>
</protein>